<evidence type="ECO:0000313" key="3">
    <source>
        <dbReference type="EMBL" id="KAF2598294.1"/>
    </source>
</evidence>
<gene>
    <name evidence="2" type="ORF">F2Q68_00008321</name>
    <name evidence="3" type="ORF">F2Q68_00008322</name>
    <name evidence="1" type="ORF">F2Q70_00015227</name>
</gene>
<dbReference type="Proteomes" id="UP000712281">
    <property type="component" value="Unassembled WGS sequence"/>
</dbReference>
<evidence type="ECO:0000313" key="1">
    <source>
        <dbReference type="EMBL" id="KAF2563105.1"/>
    </source>
</evidence>
<sequence length="52" mass="5624">MQHVQRPALVPEPQPVGLMSQLSGGLLGLAIEESVEQSLVLLSVQPLRHNIL</sequence>
<evidence type="ECO:0000313" key="2">
    <source>
        <dbReference type="EMBL" id="KAF2598291.1"/>
    </source>
</evidence>
<proteinExistence type="predicted"/>
<reference evidence="3" key="1">
    <citation type="submission" date="2019-12" db="EMBL/GenBank/DDBJ databases">
        <title>Genome sequencing and annotation of Brassica cretica.</title>
        <authorList>
            <person name="Studholme D.J."/>
            <person name="Sarris P.F."/>
        </authorList>
    </citation>
    <scope>NUCLEOTIDE SEQUENCE</scope>
    <source>
        <strain evidence="3">PFS-001/15</strain>
        <strain evidence="1">PFS-102/07</strain>
        <tissue evidence="3">Leaf</tissue>
    </source>
</reference>
<evidence type="ECO:0000313" key="4">
    <source>
        <dbReference type="Proteomes" id="UP000712281"/>
    </source>
</evidence>
<dbReference type="AlphaFoldDB" id="A0A8S9KTG2"/>
<protein>
    <submittedName>
        <fullName evidence="3">Uncharacterized protein</fullName>
    </submittedName>
</protein>
<dbReference type="EMBL" id="QGKY02001250">
    <property type="protein sequence ID" value="KAF2563105.1"/>
    <property type="molecule type" value="Genomic_DNA"/>
</dbReference>
<dbReference type="EMBL" id="QGKW02000717">
    <property type="protein sequence ID" value="KAF2598294.1"/>
    <property type="molecule type" value="Genomic_DNA"/>
</dbReference>
<dbReference type="EMBL" id="QGKW02000717">
    <property type="protein sequence ID" value="KAF2598291.1"/>
    <property type="molecule type" value="Genomic_DNA"/>
</dbReference>
<accession>A0A8S9KTG2</accession>
<comment type="caution">
    <text evidence="3">The sequence shown here is derived from an EMBL/GenBank/DDBJ whole genome shotgun (WGS) entry which is preliminary data.</text>
</comment>
<organism evidence="3 4">
    <name type="scientific">Brassica cretica</name>
    <name type="common">Mustard</name>
    <dbReference type="NCBI Taxonomy" id="69181"/>
    <lineage>
        <taxon>Eukaryota</taxon>
        <taxon>Viridiplantae</taxon>
        <taxon>Streptophyta</taxon>
        <taxon>Embryophyta</taxon>
        <taxon>Tracheophyta</taxon>
        <taxon>Spermatophyta</taxon>
        <taxon>Magnoliopsida</taxon>
        <taxon>eudicotyledons</taxon>
        <taxon>Gunneridae</taxon>
        <taxon>Pentapetalae</taxon>
        <taxon>rosids</taxon>
        <taxon>malvids</taxon>
        <taxon>Brassicales</taxon>
        <taxon>Brassicaceae</taxon>
        <taxon>Brassiceae</taxon>
        <taxon>Brassica</taxon>
    </lineage>
</organism>
<name>A0A8S9KTG2_BRACR</name>